<dbReference type="PANTHER" id="PTHR42923:SF3">
    <property type="entry name" value="PROTOPORPHYRINOGEN OXIDASE"/>
    <property type="match status" value="1"/>
</dbReference>
<sequence>METSAAQSKSLVVIGGGITGLSTAFYAKKMAQEQGMPLDITVVEKSGKFGGKINTLEREGFVFEKGPDSFLARKLAIIDLIRDLGLEDELTHTNPEAKKTYILLGGKLHPMPPGLVLGIPTAMGPFMKTGLLSFAGKMRAALDLVLPRRTDPSDESLGHFLERRLGRDVLEHIAEPLLAGIYAGNTFDLSVKATFPQFRSLEQKHRSLILGMMQSKKSGSEESKTLPEVARNSVFLSFKKGLQTLVAGLLKELQDIRLIGECGVSSVRREGNGYRVLYANGESQLADSVVIALPSYAIAEVLAHVPGIEMLRDMENVSVVNVVLAYNEKDLNTSFDGSGFVIPRKEGRFITACTWTSVKWLHTAPKGKVLLRCYVGRSGDDRWLHLSEEELVRAVRKDVAKIMGITAEPILHEITPLHKSMPQYPVGHLERVKRWRAQLAEAMPGVFTTGAAFHGVGLPDCVRQGKEAAADVLAELKRNTQNG</sequence>
<dbReference type="InterPro" id="IPR002937">
    <property type="entry name" value="Amino_oxidase"/>
</dbReference>
<evidence type="ECO:0000259" key="12">
    <source>
        <dbReference type="Pfam" id="PF01593"/>
    </source>
</evidence>
<evidence type="ECO:0000313" key="14">
    <source>
        <dbReference type="Proteomes" id="UP000293142"/>
    </source>
</evidence>
<dbReference type="Gene3D" id="3.50.50.60">
    <property type="entry name" value="FAD/NAD(P)-binding domain"/>
    <property type="match status" value="1"/>
</dbReference>
<keyword evidence="8 11" id="KW-0274">FAD</keyword>
<comment type="similarity">
    <text evidence="4 11">Belongs to the protoporphyrinogen/coproporphyrinogen oxidase family. Coproporphyrinogen III oxidase subfamily.</text>
</comment>
<name>A0A4Q9E0A0_9BACL</name>
<dbReference type="GO" id="GO:0006783">
    <property type="term" value="P:heme biosynthetic process"/>
    <property type="evidence" value="ECO:0007669"/>
    <property type="project" value="UniProtKB-UniRule"/>
</dbReference>
<comment type="cofactor">
    <cofactor evidence="2 11">
        <name>FAD</name>
        <dbReference type="ChEBI" id="CHEBI:57692"/>
    </cofactor>
</comment>
<accession>A0A4Q9E0A0</accession>
<dbReference type="InterPro" id="IPR036188">
    <property type="entry name" value="FAD/NAD-bd_sf"/>
</dbReference>
<comment type="catalytic activity">
    <reaction evidence="1">
        <text>coproporphyrinogen III + 3 O2 = coproporphyrin III + 3 H2O2</text>
        <dbReference type="Rhea" id="RHEA:43436"/>
        <dbReference type="ChEBI" id="CHEBI:15379"/>
        <dbReference type="ChEBI" id="CHEBI:16240"/>
        <dbReference type="ChEBI" id="CHEBI:57309"/>
        <dbReference type="ChEBI" id="CHEBI:131725"/>
        <dbReference type="EC" id="1.3.3.15"/>
    </reaction>
    <physiologicalReaction direction="left-to-right" evidence="1">
        <dbReference type="Rhea" id="RHEA:43437"/>
    </physiologicalReaction>
</comment>
<dbReference type="GO" id="GO:0004729">
    <property type="term" value="F:oxygen-dependent protoporphyrinogen oxidase activity"/>
    <property type="evidence" value="ECO:0007669"/>
    <property type="project" value="UniProtKB-UniRule"/>
</dbReference>
<evidence type="ECO:0000256" key="7">
    <source>
        <dbReference type="ARBA" id="ARBA00022630"/>
    </source>
</evidence>
<keyword evidence="14" id="KW-1185">Reference proteome</keyword>
<comment type="caution">
    <text evidence="13">The sequence shown here is derived from an EMBL/GenBank/DDBJ whole genome shotgun (WGS) entry which is preliminary data.</text>
</comment>
<evidence type="ECO:0000256" key="6">
    <source>
        <dbReference type="ARBA" id="ARBA00019046"/>
    </source>
</evidence>
<feature type="domain" description="Amine oxidase" evidence="12">
    <location>
        <begin position="18"/>
        <end position="473"/>
    </location>
</feature>
<evidence type="ECO:0000256" key="3">
    <source>
        <dbReference type="ARBA" id="ARBA00004744"/>
    </source>
</evidence>
<keyword evidence="7 11" id="KW-0285">Flavoprotein</keyword>
<evidence type="ECO:0000256" key="5">
    <source>
        <dbReference type="ARBA" id="ARBA00012402"/>
    </source>
</evidence>
<keyword evidence="11" id="KW-0963">Cytoplasm</keyword>
<organism evidence="13 14">
    <name type="scientific">Paenibacillus thalictri</name>
    <dbReference type="NCBI Taxonomy" id="2527873"/>
    <lineage>
        <taxon>Bacteria</taxon>
        <taxon>Bacillati</taxon>
        <taxon>Bacillota</taxon>
        <taxon>Bacilli</taxon>
        <taxon>Bacillales</taxon>
        <taxon>Paenibacillaceae</taxon>
        <taxon>Paenibacillus</taxon>
    </lineage>
</organism>
<keyword evidence="10 11" id="KW-0350">Heme biosynthesis</keyword>
<evidence type="ECO:0000313" key="13">
    <source>
        <dbReference type="EMBL" id="TBL81648.1"/>
    </source>
</evidence>
<dbReference type="Gene3D" id="1.10.3110.10">
    <property type="entry name" value="protoporphyrinogen ix oxidase, domain 3"/>
    <property type="match status" value="1"/>
</dbReference>
<dbReference type="SUPFAM" id="SSF51905">
    <property type="entry name" value="FAD/NAD(P)-binding domain"/>
    <property type="match status" value="1"/>
</dbReference>
<dbReference type="OrthoDB" id="9805195at2"/>
<proteinExistence type="inferred from homology"/>
<gene>
    <name evidence="13" type="primary">hemG</name>
    <name evidence="13" type="ORF">EYB31_01210</name>
</gene>
<evidence type="ECO:0000256" key="1">
    <source>
        <dbReference type="ARBA" id="ARBA00001755"/>
    </source>
</evidence>
<dbReference type="UniPathway" id="UPA00252"/>
<reference evidence="13 14" key="1">
    <citation type="submission" date="2019-02" db="EMBL/GenBank/DDBJ databases">
        <title>Paenibacillus sp. nov., isolated from surface-sterilized tissue of Thalictrum simplex L.</title>
        <authorList>
            <person name="Tuo L."/>
        </authorList>
    </citation>
    <scope>NUCLEOTIDE SEQUENCE [LARGE SCALE GENOMIC DNA]</scope>
    <source>
        <strain evidence="13 14">N2SHLJ1</strain>
    </source>
</reference>
<dbReference type="AlphaFoldDB" id="A0A4Q9E0A0"/>
<dbReference type="EMBL" id="SIRE01000002">
    <property type="protein sequence ID" value="TBL81648.1"/>
    <property type="molecule type" value="Genomic_DNA"/>
</dbReference>
<comment type="pathway">
    <text evidence="3 11">Porphyrin-containing compound metabolism; protoheme biosynthesis.</text>
</comment>
<dbReference type="Gene3D" id="3.90.660.20">
    <property type="entry name" value="Protoporphyrinogen oxidase, mitochondrial, domain 2"/>
    <property type="match status" value="1"/>
</dbReference>
<dbReference type="InterPro" id="IPR050464">
    <property type="entry name" value="Zeta_carotene_desat/Oxidored"/>
</dbReference>
<evidence type="ECO:0000256" key="4">
    <source>
        <dbReference type="ARBA" id="ARBA00008310"/>
    </source>
</evidence>
<evidence type="ECO:0000256" key="9">
    <source>
        <dbReference type="ARBA" id="ARBA00023002"/>
    </source>
</evidence>
<dbReference type="SUPFAM" id="SSF54373">
    <property type="entry name" value="FAD-linked reductases, C-terminal domain"/>
    <property type="match status" value="1"/>
</dbReference>
<dbReference type="RefSeq" id="WP_131011436.1">
    <property type="nucleotide sequence ID" value="NZ_SIRE01000002.1"/>
</dbReference>
<comment type="function">
    <text evidence="11">Involved in coproporphyrin-dependent heme b biosynthesis. Catalyzes the oxidation of coproporphyrinogen III to coproporphyrin III.</text>
</comment>
<dbReference type="InterPro" id="IPR004572">
    <property type="entry name" value="Protoporphyrinogen_oxidase"/>
</dbReference>
<dbReference type="EC" id="1.3.3.15" evidence="5 11"/>
<evidence type="ECO:0000256" key="8">
    <source>
        <dbReference type="ARBA" id="ARBA00022827"/>
    </source>
</evidence>
<evidence type="ECO:0000256" key="11">
    <source>
        <dbReference type="RuleBase" id="RU364052"/>
    </source>
</evidence>
<protein>
    <recommendedName>
        <fullName evidence="6 11">Coproporphyrinogen III oxidase</fullName>
        <ecNumber evidence="5 11">1.3.3.15</ecNumber>
    </recommendedName>
</protein>
<dbReference type="Proteomes" id="UP000293142">
    <property type="component" value="Unassembled WGS sequence"/>
</dbReference>
<dbReference type="GO" id="GO:0005737">
    <property type="term" value="C:cytoplasm"/>
    <property type="evidence" value="ECO:0007669"/>
    <property type="project" value="UniProtKB-SubCell"/>
</dbReference>
<evidence type="ECO:0000256" key="2">
    <source>
        <dbReference type="ARBA" id="ARBA00001974"/>
    </source>
</evidence>
<dbReference type="NCBIfam" id="TIGR00562">
    <property type="entry name" value="proto_IX_ox"/>
    <property type="match status" value="1"/>
</dbReference>
<comment type="subcellular location">
    <subcellularLocation>
        <location evidence="11">Cytoplasm</location>
    </subcellularLocation>
</comment>
<evidence type="ECO:0000256" key="10">
    <source>
        <dbReference type="ARBA" id="ARBA00023133"/>
    </source>
</evidence>
<keyword evidence="9 11" id="KW-0560">Oxidoreductase</keyword>
<dbReference type="Pfam" id="PF01593">
    <property type="entry name" value="Amino_oxidase"/>
    <property type="match status" value="1"/>
</dbReference>
<dbReference type="PANTHER" id="PTHR42923">
    <property type="entry name" value="PROTOPORPHYRINOGEN OXIDASE"/>
    <property type="match status" value="1"/>
</dbReference>